<sequence length="196" mass="20032">MGDPHQRVVDRVDQGVERLAVGADDGVVRHVAGVEHHVATHQVVERDLALGHPDPQHVRTALGLVRRDPVGGEVTTEAVVADGVATAGLLPRLPLLGGAVARVGGTGLDQLVDDAAVDLGALGLAVRAVRSADVGALVPGDAEPVQRVEDIVVRLLGGPGNVGVLDPEHQGAAVVAREGVVEQRGADIADMQVAGR</sequence>
<protein>
    <submittedName>
        <fullName evidence="1">Uncharacterized protein</fullName>
    </submittedName>
</protein>
<comment type="caution">
    <text evidence="1">The sequence shown here is derived from an EMBL/GenBank/DDBJ whole genome shotgun (WGS) entry which is preliminary data.</text>
</comment>
<dbReference type="AlphaFoldDB" id="A0A645ABN3"/>
<proteinExistence type="predicted"/>
<evidence type="ECO:0000313" key="1">
    <source>
        <dbReference type="EMBL" id="MPM50098.1"/>
    </source>
</evidence>
<reference evidence="1" key="1">
    <citation type="submission" date="2019-08" db="EMBL/GenBank/DDBJ databases">
        <authorList>
            <person name="Kucharzyk K."/>
            <person name="Murdoch R.W."/>
            <person name="Higgins S."/>
            <person name="Loffler F."/>
        </authorList>
    </citation>
    <scope>NUCLEOTIDE SEQUENCE</scope>
</reference>
<organism evidence="1">
    <name type="scientific">bioreactor metagenome</name>
    <dbReference type="NCBI Taxonomy" id="1076179"/>
    <lineage>
        <taxon>unclassified sequences</taxon>
        <taxon>metagenomes</taxon>
        <taxon>ecological metagenomes</taxon>
    </lineage>
</organism>
<gene>
    <name evidence="1" type="ORF">SDC9_96833</name>
</gene>
<name>A0A645ABN3_9ZZZZ</name>
<accession>A0A645ABN3</accession>
<dbReference type="EMBL" id="VSSQ01012812">
    <property type="protein sequence ID" value="MPM50098.1"/>
    <property type="molecule type" value="Genomic_DNA"/>
</dbReference>